<name>A0A6A3ET51_9STRA</name>
<evidence type="ECO:0000313" key="4">
    <source>
        <dbReference type="EMBL" id="KAE9122929.1"/>
    </source>
</evidence>
<feature type="transmembrane region" description="Helical" evidence="1">
    <location>
        <begin position="27"/>
        <end position="50"/>
    </location>
</feature>
<dbReference type="Proteomes" id="UP000441208">
    <property type="component" value="Unassembled WGS sequence"/>
</dbReference>
<evidence type="ECO:0000313" key="13">
    <source>
        <dbReference type="Proteomes" id="UP000476176"/>
    </source>
</evidence>
<keyword evidence="1" id="KW-0812">Transmembrane</keyword>
<comment type="caution">
    <text evidence="2">The sequence shown here is derived from an EMBL/GenBank/DDBJ whole genome shotgun (WGS) entry which is preliminary data.</text>
</comment>
<dbReference type="AlphaFoldDB" id="A0A6A3ET51"/>
<dbReference type="Proteomes" id="UP000476176">
    <property type="component" value="Unassembled WGS sequence"/>
</dbReference>
<evidence type="ECO:0000313" key="5">
    <source>
        <dbReference type="EMBL" id="KAE9207178.1"/>
    </source>
</evidence>
<gene>
    <name evidence="7" type="ORF">PF001_g12302</name>
    <name evidence="6" type="ORF">PF004_g10861</name>
    <name evidence="5" type="ORF">PF005_g12723</name>
    <name evidence="4" type="ORF">PF007_g7257</name>
    <name evidence="2" type="ORF">PF009_g13450</name>
    <name evidence="3" type="ORF">PF011_g12655</name>
</gene>
<organism evidence="2 8">
    <name type="scientific">Phytophthora fragariae</name>
    <dbReference type="NCBI Taxonomy" id="53985"/>
    <lineage>
        <taxon>Eukaryota</taxon>
        <taxon>Sar</taxon>
        <taxon>Stramenopiles</taxon>
        <taxon>Oomycota</taxon>
        <taxon>Peronosporomycetes</taxon>
        <taxon>Peronosporales</taxon>
        <taxon>Peronosporaceae</taxon>
        <taxon>Phytophthora</taxon>
    </lineage>
</organism>
<sequence>MVAALSLVLPIVVCTTCVICCPLSIVGASVVGCPLSIVGASVVAVFTSCLSTREPRWPPY</sequence>
<dbReference type="EMBL" id="QXFZ01000286">
    <property type="protein sequence ID" value="KAE9122929.1"/>
    <property type="molecule type" value="Genomic_DNA"/>
</dbReference>
<evidence type="ECO:0000313" key="8">
    <source>
        <dbReference type="Proteomes" id="UP000429523"/>
    </source>
</evidence>
<accession>A0A6A3ET51</accession>
<keyword evidence="1" id="KW-1133">Transmembrane helix</keyword>
<dbReference type="EMBL" id="QXFW01000744">
    <property type="protein sequence ID" value="KAE9003981.1"/>
    <property type="molecule type" value="Genomic_DNA"/>
</dbReference>
<dbReference type="EMBL" id="QXGC01000575">
    <property type="protein sequence ID" value="KAE9229142.1"/>
    <property type="molecule type" value="Genomic_DNA"/>
</dbReference>
<evidence type="ECO:0000313" key="3">
    <source>
        <dbReference type="EMBL" id="KAE9003981.1"/>
    </source>
</evidence>
<evidence type="ECO:0000256" key="1">
    <source>
        <dbReference type="SAM" id="Phobius"/>
    </source>
</evidence>
<keyword evidence="1" id="KW-0472">Membrane</keyword>
<keyword evidence="9" id="KW-1185">Reference proteome</keyword>
<evidence type="ECO:0008006" key="14">
    <source>
        <dbReference type="Google" id="ProtNLM"/>
    </source>
</evidence>
<evidence type="ECO:0000313" key="11">
    <source>
        <dbReference type="Proteomes" id="UP000441208"/>
    </source>
</evidence>
<evidence type="ECO:0000313" key="12">
    <source>
        <dbReference type="Proteomes" id="UP000460718"/>
    </source>
</evidence>
<dbReference type="EMBL" id="QXGE01000677">
    <property type="protein sequence ID" value="KAE9306082.1"/>
    <property type="molecule type" value="Genomic_DNA"/>
</dbReference>
<evidence type="ECO:0000313" key="7">
    <source>
        <dbReference type="EMBL" id="KAE9306082.1"/>
    </source>
</evidence>
<dbReference type="Proteomes" id="UP000429523">
    <property type="component" value="Unassembled WGS sequence"/>
</dbReference>
<proteinExistence type="predicted"/>
<evidence type="ECO:0000313" key="6">
    <source>
        <dbReference type="EMBL" id="KAE9229142.1"/>
    </source>
</evidence>
<dbReference type="EMBL" id="QXGB01000681">
    <property type="protein sequence ID" value="KAE9207178.1"/>
    <property type="molecule type" value="Genomic_DNA"/>
</dbReference>
<evidence type="ECO:0000313" key="9">
    <source>
        <dbReference type="Proteomes" id="UP000433483"/>
    </source>
</evidence>
<reference evidence="8 9" key="1">
    <citation type="submission" date="2018-08" db="EMBL/GenBank/DDBJ databases">
        <title>Genomic investigation of the strawberry pathogen Phytophthora fragariae indicates pathogenicity is determined by transcriptional variation in three key races.</title>
        <authorList>
            <person name="Adams T.M."/>
            <person name="Armitage A.D."/>
            <person name="Sobczyk M.K."/>
            <person name="Bates H.J."/>
            <person name="Dunwell J.M."/>
            <person name="Nellist C.F."/>
            <person name="Harrison R.J."/>
        </authorList>
    </citation>
    <scope>NUCLEOTIDE SEQUENCE [LARGE SCALE GENOMIC DNA]</scope>
    <source>
        <strain evidence="7 10">A4</strain>
        <strain evidence="6 13">BC-23</strain>
        <strain evidence="5 9">NOV-27</strain>
        <strain evidence="4 11">NOV-71</strain>
        <strain evidence="2 8">NOV-9</strain>
        <strain evidence="3 12">SCRP245</strain>
    </source>
</reference>
<protein>
    <recommendedName>
        <fullName evidence="14">Secreted peptide</fullName>
    </recommendedName>
</protein>
<dbReference type="Proteomes" id="UP000433483">
    <property type="component" value="Unassembled WGS sequence"/>
</dbReference>
<dbReference type="Proteomes" id="UP000460718">
    <property type="component" value="Unassembled WGS sequence"/>
</dbReference>
<evidence type="ECO:0000313" key="10">
    <source>
        <dbReference type="Proteomes" id="UP000437068"/>
    </source>
</evidence>
<dbReference type="Proteomes" id="UP000437068">
    <property type="component" value="Unassembled WGS sequence"/>
</dbReference>
<dbReference type="EMBL" id="QXGF01000701">
    <property type="protein sequence ID" value="KAE8936634.1"/>
    <property type="molecule type" value="Genomic_DNA"/>
</dbReference>
<evidence type="ECO:0000313" key="2">
    <source>
        <dbReference type="EMBL" id="KAE8936634.1"/>
    </source>
</evidence>